<evidence type="ECO:0000313" key="3">
    <source>
        <dbReference type="EMBL" id="KAF6804261.1"/>
    </source>
</evidence>
<evidence type="ECO:0000313" key="4">
    <source>
        <dbReference type="Proteomes" id="UP000652219"/>
    </source>
</evidence>
<gene>
    <name evidence="3" type="ORF">CSOJ01_10292</name>
</gene>
<feature type="domain" description="Acyclic terpene utilisation N-terminal" evidence="1">
    <location>
        <begin position="33"/>
        <end position="474"/>
    </location>
</feature>
<protein>
    <submittedName>
        <fullName evidence="3">Duf1446 domain-containing protein</fullName>
    </submittedName>
</protein>
<dbReference type="AlphaFoldDB" id="A0A8H6J1D9"/>
<accession>A0A8H6J1D9</accession>
<organism evidence="3 4">
    <name type="scientific">Colletotrichum sojae</name>
    <dbReference type="NCBI Taxonomy" id="2175907"/>
    <lineage>
        <taxon>Eukaryota</taxon>
        <taxon>Fungi</taxon>
        <taxon>Dikarya</taxon>
        <taxon>Ascomycota</taxon>
        <taxon>Pezizomycotina</taxon>
        <taxon>Sordariomycetes</taxon>
        <taxon>Hypocreomycetidae</taxon>
        <taxon>Glomerellales</taxon>
        <taxon>Glomerellaceae</taxon>
        <taxon>Colletotrichum</taxon>
        <taxon>Colletotrichum orchidearum species complex</taxon>
    </lineage>
</organism>
<dbReference type="Proteomes" id="UP000652219">
    <property type="component" value="Unassembled WGS sequence"/>
</dbReference>
<keyword evidence="4" id="KW-1185">Reference proteome</keyword>
<evidence type="ECO:0000259" key="1">
    <source>
        <dbReference type="Pfam" id="PF07287"/>
    </source>
</evidence>
<dbReference type="InterPro" id="IPR056362">
    <property type="entry name" value="AtuA-like_ferredoxin_dom"/>
</dbReference>
<name>A0A8H6J1D9_9PEZI</name>
<sequence>MFFCIDKQPPTFIMPLRVNLPGHLASRANGTARIASASGSSVDRRHGFAELARDEDVQYIVGDWMSEANMATRGGAKAGDPLGSAEFEPSFLEAVEPALAHIDARRIKVAVNAGASDTKKLHDVLVGIIRDKGLKLKVAWIEGDEVMDVVRKGLESGEGFKNLTNGQNIQDWPYEPIYAQAYLGCWGIVEAFNQGAHIVVCGRVADASPTIACAAYHHGWSRQDYPQLAHGLVAGHLIECTTYITGGNFSGFKSLPGTSVDLGFPIADVEPSGEFTMYKQSRKGGMVTSETCKAQLLYEIQGPYYYNSDVVAILDSIKMEQVGENKVRVFNVGHDKPPPTTKVGITAKGGYQAEAHYFLCGLDIPEKAALFERQMRHVLDESQFTCLQFRTNGFCPENPSNQDAATVDLRVFAQSRSAEALSPLKFLKPMLDNIMQSYPGATFHMDTRQALPKEFYEYWVSIIPQAAAKHVCHLPWKDGRAVAIDPPTDTVEFRHSQPTYETAGAVSLTSYGPVTRAPLGYVVQARSGDKGSDSNVGFFVRNADEWDWLRSLLTVNKIRGLLGDDDKGKPIYRFELPHLHAVHFLLKDHLDRGVTSSSSYDFLGKNVAEYLRCKHVEIPDKFLARGRI</sequence>
<dbReference type="Pfam" id="PF07287">
    <property type="entry name" value="AtuA"/>
    <property type="match status" value="1"/>
</dbReference>
<reference evidence="3 4" key="1">
    <citation type="journal article" date="2020" name="Phytopathology">
        <title>Genome Sequence Resources of Colletotrichum truncatum, C. plurivorum, C. musicola, and C. sojae: Four Species Pathogenic to Soybean (Glycine max).</title>
        <authorList>
            <person name="Rogerio F."/>
            <person name="Boufleur T.R."/>
            <person name="Ciampi-Guillardi M."/>
            <person name="Sukno S.A."/>
            <person name="Thon M.R."/>
            <person name="Massola Junior N.S."/>
            <person name="Baroncelli R."/>
        </authorList>
    </citation>
    <scope>NUCLEOTIDE SEQUENCE [LARGE SCALE GENOMIC DNA]</scope>
    <source>
        <strain evidence="3 4">LFN0009</strain>
    </source>
</reference>
<evidence type="ECO:0000259" key="2">
    <source>
        <dbReference type="Pfam" id="PF23544"/>
    </source>
</evidence>
<proteinExistence type="predicted"/>
<dbReference type="Pfam" id="PF23544">
    <property type="entry name" value="AtuA_ferredoxin"/>
    <property type="match status" value="1"/>
</dbReference>
<dbReference type="InterPro" id="IPR010839">
    <property type="entry name" value="AtuA_N"/>
</dbReference>
<dbReference type="PANTHER" id="PTHR47585:SF2">
    <property type="entry name" value="DUF1446 DOMAIN PROTEIN (AFU_ORTHOLOGUE AFUA_6G11420)"/>
    <property type="match status" value="1"/>
</dbReference>
<dbReference type="EMBL" id="WIGN01000213">
    <property type="protein sequence ID" value="KAF6804261.1"/>
    <property type="molecule type" value="Genomic_DNA"/>
</dbReference>
<dbReference type="PANTHER" id="PTHR47585">
    <property type="match status" value="1"/>
</dbReference>
<comment type="caution">
    <text evidence="3">The sequence shown here is derived from an EMBL/GenBank/DDBJ whole genome shotgun (WGS) entry which is preliminary data.</text>
</comment>
<feature type="domain" description="AtuA-like ferredoxin-fold" evidence="2">
    <location>
        <begin position="519"/>
        <end position="616"/>
    </location>
</feature>